<evidence type="ECO:0000313" key="5">
    <source>
        <dbReference type="Proteomes" id="UP000327011"/>
    </source>
</evidence>
<comment type="caution">
    <text evidence="4">The sequence shown here is derived from an EMBL/GenBank/DDBJ whole genome shotgun (WGS) entry which is preliminary data.</text>
</comment>
<dbReference type="Proteomes" id="UP000327011">
    <property type="component" value="Unassembled WGS sequence"/>
</dbReference>
<feature type="transmembrane region" description="Helical" evidence="2">
    <location>
        <begin position="46"/>
        <end position="64"/>
    </location>
</feature>
<evidence type="ECO:0000256" key="1">
    <source>
        <dbReference type="SAM" id="MobiDB-lite"/>
    </source>
</evidence>
<feature type="domain" description="NACHT" evidence="3">
    <location>
        <begin position="166"/>
        <end position="259"/>
    </location>
</feature>
<feature type="region of interest" description="Disordered" evidence="1">
    <location>
        <begin position="401"/>
        <end position="425"/>
    </location>
</feature>
<organism evidence="4 5">
    <name type="scientific">Microbispora cellulosiformans</name>
    <dbReference type="NCBI Taxonomy" id="2614688"/>
    <lineage>
        <taxon>Bacteria</taxon>
        <taxon>Bacillati</taxon>
        <taxon>Actinomycetota</taxon>
        <taxon>Actinomycetes</taxon>
        <taxon>Streptosporangiales</taxon>
        <taxon>Streptosporangiaceae</taxon>
        <taxon>Microbispora</taxon>
    </lineage>
</organism>
<dbReference type="SUPFAM" id="SSF52540">
    <property type="entry name" value="P-loop containing nucleoside triphosphate hydrolases"/>
    <property type="match status" value="1"/>
</dbReference>
<dbReference type="InterPro" id="IPR007111">
    <property type="entry name" value="NACHT_NTPase"/>
</dbReference>
<gene>
    <name evidence="4" type="ORF">F5972_06755</name>
</gene>
<feature type="compositionally biased region" description="Basic and acidic residues" evidence="1">
    <location>
        <begin position="410"/>
        <end position="425"/>
    </location>
</feature>
<reference evidence="4 5" key="1">
    <citation type="submission" date="2019-09" db="EMBL/GenBank/DDBJ databases">
        <title>Screening of Novel Bioactive Compounds from Soil-Associated.</title>
        <authorList>
            <person name="Gong X."/>
        </authorList>
    </citation>
    <scope>NUCLEOTIDE SEQUENCE [LARGE SCALE GENOMIC DNA]</scope>
    <source>
        <strain evidence="4 5">Gxj-6</strain>
    </source>
</reference>
<dbReference type="PROSITE" id="PS50837">
    <property type="entry name" value="NACHT"/>
    <property type="match status" value="1"/>
</dbReference>
<feature type="transmembrane region" description="Helical" evidence="2">
    <location>
        <begin position="664"/>
        <end position="692"/>
    </location>
</feature>
<proteinExistence type="predicted"/>
<feature type="transmembrane region" description="Helical" evidence="2">
    <location>
        <begin position="582"/>
        <end position="604"/>
    </location>
</feature>
<keyword evidence="2" id="KW-0472">Membrane</keyword>
<feature type="transmembrane region" description="Helical" evidence="2">
    <location>
        <begin position="17"/>
        <end position="34"/>
    </location>
</feature>
<protein>
    <submittedName>
        <fullName evidence="4">NACHT domain-containing protein</fullName>
    </submittedName>
</protein>
<accession>A0A5J5KAE0</accession>
<feature type="transmembrane region" description="Helical" evidence="2">
    <location>
        <begin position="501"/>
        <end position="523"/>
    </location>
</feature>
<evidence type="ECO:0000259" key="3">
    <source>
        <dbReference type="PROSITE" id="PS50837"/>
    </source>
</evidence>
<dbReference type="EMBL" id="VYTZ01000002">
    <property type="protein sequence ID" value="KAA9380793.1"/>
    <property type="molecule type" value="Genomic_DNA"/>
</dbReference>
<feature type="transmembrane region" description="Helical" evidence="2">
    <location>
        <begin position="625"/>
        <end position="644"/>
    </location>
</feature>
<dbReference type="Pfam" id="PF05729">
    <property type="entry name" value="NACHT"/>
    <property type="match status" value="1"/>
</dbReference>
<evidence type="ECO:0000313" key="4">
    <source>
        <dbReference type="EMBL" id="KAA9380793.1"/>
    </source>
</evidence>
<keyword evidence="2" id="KW-0812">Transmembrane</keyword>
<feature type="transmembrane region" description="Helical" evidence="2">
    <location>
        <begin position="464"/>
        <end position="489"/>
    </location>
</feature>
<feature type="transmembrane region" description="Helical" evidence="2">
    <location>
        <begin position="544"/>
        <end position="570"/>
    </location>
</feature>
<name>A0A5J5KAE0_9ACTN</name>
<evidence type="ECO:0000256" key="2">
    <source>
        <dbReference type="SAM" id="Phobius"/>
    </source>
</evidence>
<keyword evidence="5" id="KW-1185">Reference proteome</keyword>
<dbReference type="InterPro" id="IPR027417">
    <property type="entry name" value="P-loop_NTPase"/>
</dbReference>
<dbReference type="AlphaFoldDB" id="A0A5J5KAE0"/>
<sequence length="744" mass="80656">MRCHHECMRVPAGWRRAALPSAGLVAVGGLGYGLTKLSASDAAANWAQLASVALAVFALLPPLISSWRQRQPGGTSTVEQIDRAERTLRVLVREQWREEIVMRELDRPARLPVRWKISGLDVMDRGDRIDGERLLRSWFGLGRVRFDGRTDRMPEMAGRFRKLARRRLVIIGEVGMGKTTLAVLLLSELLKEHQEGDPVPVLLSMSGWDPSAEPVHRWLARRLRENYPALRASGFGPDAARGLVTYRRILPVLDGLDELPRPVRSKVIDALNDAAAVEALILTCRTSEYLAAVGADGGAPLAGAAVIEPRAVKSADVISYVLDRLAPGQRAGWAELLATLKNEPDGPLAEALSTPLVVWLLYKVYIETRANPAPLCDSERFDTADAVTEHLLDNLVQATFSAAPPDDDPGERHEHDHPFRPQRSWDPEEARGRLAFVAHHMSEAGSRDFRWWHLHRSVPRRTSILIGGVSVGLTVGTTVGLVSDAVVALRSPHAGSLRDALLFGLAGGPVGGLVGGLTGGIILERLKGYTLEPAYANLRWRGNVTGLAGQVALGLVTALPVGMVAAFALWRVAGMSSEVGGLVLYGLVVGAIGGVTLGLNKWVTTPLTNDRPQGPVTTLRRDLRLVYGRSLTFGTALGLAFGVAGTLVDGFSGLLRGAEAGTAFGLAGGVVFTLTFGFTGASSTYLVAVAMLRARRRVPLRLMTLLEDAHRVGLLRQVGPVYRFRHERLQDRLAHLYHHPGENR</sequence>
<dbReference type="Gene3D" id="3.40.50.300">
    <property type="entry name" value="P-loop containing nucleotide triphosphate hydrolases"/>
    <property type="match status" value="1"/>
</dbReference>
<keyword evidence="2" id="KW-1133">Transmembrane helix</keyword>